<evidence type="ECO:0000256" key="1">
    <source>
        <dbReference type="SAM" id="MobiDB-lite"/>
    </source>
</evidence>
<evidence type="ECO:0000313" key="3">
    <source>
        <dbReference type="Proteomes" id="UP000467124"/>
    </source>
</evidence>
<dbReference type="EMBL" id="WWHY01000001">
    <property type="protein sequence ID" value="MYR31832.1"/>
    <property type="molecule type" value="Genomic_DNA"/>
</dbReference>
<reference evidence="2 3" key="1">
    <citation type="journal article" date="2019" name="Nat. Commun.">
        <title>The antimicrobial potential of Streptomyces from insect microbiomes.</title>
        <authorList>
            <person name="Chevrette M.G."/>
            <person name="Carlson C.M."/>
            <person name="Ortega H.E."/>
            <person name="Thomas C."/>
            <person name="Ananiev G.E."/>
            <person name="Barns K.J."/>
            <person name="Book A.J."/>
            <person name="Cagnazzo J."/>
            <person name="Carlos C."/>
            <person name="Flanigan W."/>
            <person name="Grubbs K.J."/>
            <person name="Horn H.A."/>
            <person name="Hoffmann F.M."/>
            <person name="Klassen J.L."/>
            <person name="Knack J.J."/>
            <person name="Lewin G.R."/>
            <person name="McDonald B.R."/>
            <person name="Muller L."/>
            <person name="Melo W.G.P."/>
            <person name="Pinto-Tomas A.A."/>
            <person name="Schmitz A."/>
            <person name="Wendt-Pienkowski E."/>
            <person name="Wildman S."/>
            <person name="Zhao M."/>
            <person name="Zhang F."/>
            <person name="Bugni T.S."/>
            <person name="Andes D.R."/>
            <person name="Pupo M.T."/>
            <person name="Currie C.R."/>
        </authorList>
    </citation>
    <scope>NUCLEOTIDE SEQUENCE [LARGE SCALE GENOMIC DNA]</scope>
    <source>
        <strain evidence="2 3">SID5840</strain>
    </source>
</reference>
<comment type="caution">
    <text evidence="2">The sequence shown here is derived from an EMBL/GenBank/DDBJ whole genome shotgun (WGS) entry which is preliminary data.</text>
</comment>
<name>A0A7K2IPC4_9ACTN</name>
<protein>
    <submittedName>
        <fullName evidence="2">Uncharacterized protein</fullName>
    </submittedName>
</protein>
<organism evidence="2 3">
    <name type="scientific">Nocardiopsis alba</name>
    <dbReference type="NCBI Taxonomy" id="53437"/>
    <lineage>
        <taxon>Bacteria</taxon>
        <taxon>Bacillati</taxon>
        <taxon>Actinomycetota</taxon>
        <taxon>Actinomycetes</taxon>
        <taxon>Streptosporangiales</taxon>
        <taxon>Nocardiopsidaceae</taxon>
        <taxon>Nocardiopsis</taxon>
    </lineage>
</organism>
<dbReference type="RefSeq" id="WP_161110482.1">
    <property type="nucleotide sequence ID" value="NZ_JBHYPC010000002.1"/>
</dbReference>
<dbReference type="Proteomes" id="UP000467124">
    <property type="component" value="Unassembled WGS sequence"/>
</dbReference>
<feature type="compositionally biased region" description="Pro residues" evidence="1">
    <location>
        <begin position="11"/>
        <end position="20"/>
    </location>
</feature>
<feature type="compositionally biased region" description="Basic and acidic residues" evidence="1">
    <location>
        <begin position="58"/>
        <end position="82"/>
    </location>
</feature>
<accession>A0A7K2IPC4</accession>
<dbReference type="AlphaFoldDB" id="A0A7K2IPC4"/>
<proteinExistence type="predicted"/>
<feature type="compositionally biased region" description="Basic and acidic residues" evidence="1">
    <location>
        <begin position="22"/>
        <end position="31"/>
    </location>
</feature>
<evidence type="ECO:0000313" key="2">
    <source>
        <dbReference type="EMBL" id="MYR31832.1"/>
    </source>
</evidence>
<sequence length="879" mass="97783">MSEKDEQSPENGPPELPAARPPRSDHDEKPDPGPPEPPRPERRLPLWQGPQQFPDTPETPKESKKAPSDQRRRRSPELDRRQWLNNRATQEPRGEGMSHDGQNLGYGASHHTHGRTDASGSRGANFGHVGRDINNTFLNFGTEHAPPTGHYTEQDLIAIRRRYAPTGGEARISELLRERHVVVLRARAQSGRRTTALYCLDDQLRSALSEQSYRVDILSPGEDLASVSRYLKDSERGPCFLLDATGHAWPRTVTDTEFRTAFGSFSASNRRLVVLVDEPAPSRHLSAVLIDHEPPATRELLLAHLTDLVASRYAAPREHAERLLSEAEAADRGRFAPSPAASWMAAMSCPEEAALLATTIDRWDRGESGTSLGEAAGARRRFWLDRRARELLAPTDPKRSPSDQAYVLAGAVLSGMPGAVISWAAERLVRILRGDSSATEDATSFFTEPVERRLRHMSIRETSEGTSVLELAQPELGDALLHVTWHEYSRTQQPLLDWLALLCESEEHGLSVVLSAAQALAQIAGYVPDMVLERTVDVWSDWNRADSPQQCVWAAAWLMEKLVFNQSPHPEALTSAPPDDPRVRVVASVARRLRRWADTSALNAAQISPTLTDTDDDHGAISTHFPRWMTAMVTYGTYAGRVPPIRSESTTALRAAADLAMRTRRFAFLYSAEELGPFLVTLAEVYTEVLIITATDAYQDGARVPVIRELARWSTEGSPDLLLLACHTLLSIAEIRAEDSENRKRAGSITEVNRDDRPYDLLLWLSTGAEGLSESGRNGVRALWIAALSHPDTAQKAWSRLFRWDLQAALPTAAGLPSAPVLVNEGAPVPPLREFLTDLFEEIYTQPRLRHLHARLDKYYLLRTRIAPEEFPEPQGDPR</sequence>
<feature type="region of interest" description="Disordered" evidence="1">
    <location>
        <begin position="1"/>
        <end position="127"/>
    </location>
</feature>
<gene>
    <name evidence="2" type="ORF">GTW20_05980</name>
</gene>